<reference evidence="2" key="1">
    <citation type="submission" date="2020-07" db="EMBL/GenBank/DDBJ databases">
        <title>Draft Genome Sequence of a Deep-Sea Yeast, Naganishia (Cryptococcus) liquefaciens strain N6.</title>
        <authorList>
            <person name="Han Y.W."/>
            <person name="Kajitani R."/>
            <person name="Morimoto H."/>
            <person name="Parhat M."/>
            <person name="Tsubouchi H."/>
            <person name="Bakenova O."/>
            <person name="Ogata M."/>
            <person name="Argunhan B."/>
            <person name="Aoki R."/>
            <person name="Kajiwara S."/>
            <person name="Itoh T."/>
            <person name="Iwasaki H."/>
        </authorList>
    </citation>
    <scope>NUCLEOTIDE SEQUENCE</scope>
    <source>
        <strain evidence="2">N6</strain>
    </source>
</reference>
<evidence type="ECO:0000313" key="2">
    <source>
        <dbReference type="EMBL" id="GHJ89607.1"/>
    </source>
</evidence>
<feature type="compositionally biased region" description="Polar residues" evidence="1">
    <location>
        <begin position="143"/>
        <end position="155"/>
    </location>
</feature>
<gene>
    <name evidence="2" type="ORF">NliqN6_6009</name>
</gene>
<accession>A0A8H3YIY0</accession>
<evidence type="ECO:0000256" key="1">
    <source>
        <dbReference type="SAM" id="MobiDB-lite"/>
    </source>
</evidence>
<sequence length="332" mass="36615">MAPETRMKEETLERVAVGIFAALVNDSPLASPDTRDGADADANGANMLNHHAMTAPSPNPTNSAERHLHPIRISDTHPSRPTRPRQNRLSLRLWAWSYRFGWRCANDRALTSASALLNIRWRFFAVETDPRRSGQRRACCPTIPSTGGSRTNAPFRNSARVPTTIPCKTYAAPAGESTPCVIQSISAWAGDGYGTVARRRVGRPSHRVRRAPKRVPAGFLAADRSKVDPWRNRHRWLDAVGWMQTRALVIAWVIDNSLDPSKVARAEEWERTLEAYIAGLAGTAHEASLEQELNKSTNTDVKIVVLSIASDEMRLTAASAANPLFARLSKAT</sequence>
<protein>
    <submittedName>
        <fullName evidence="2">Uncharacterized protein</fullName>
    </submittedName>
</protein>
<comment type="caution">
    <text evidence="2">The sequence shown here is derived from an EMBL/GenBank/DDBJ whole genome shotgun (WGS) entry which is preliminary data.</text>
</comment>
<dbReference type="AlphaFoldDB" id="A0A8H3YIY0"/>
<dbReference type="OrthoDB" id="6510177at2759"/>
<feature type="region of interest" description="Disordered" evidence="1">
    <location>
        <begin position="134"/>
        <end position="158"/>
    </location>
</feature>
<keyword evidence="3" id="KW-1185">Reference proteome</keyword>
<proteinExistence type="predicted"/>
<dbReference type="EMBL" id="BLZA01000049">
    <property type="protein sequence ID" value="GHJ89607.1"/>
    <property type="molecule type" value="Genomic_DNA"/>
</dbReference>
<evidence type="ECO:0000313" key="3">
    <source>
        <dbReference type="Proteomes" id="UP000620104"/>
    </source>
</evidence>
<dbReference type="Proteomes" id="UP000620104">
    <property type="component" value="Unassembled WGS sequence"/>
</dbReference>
<name>A0A8H3YIY0_9TREE</name>
<organism evidence="2 3">
    <name type="scientific">Naganishia liquefaciens</name>
    <dbReference type="NCBI Taxonomy" id="104408"/>
    <lineage>
        <taxon>Eukaryota</taxon>
        <taxon>Fungi</taxon>
        <taxon>Dikarya</taxon>
        <taxon>Basidiomycota</taxon>
        <taxon>Agaricomycotina</taxon>
        <taxon>Tremellomycetes</taxon>
        <taxon>Filobasidiales</taxon>
        <taxon>Filobasidiaceae</taxon>
        <taxon>Naganishia</taxon>
    </lineage>
</organism>